<protein>
    <recommendedName>
        <fullName evidence="2">Nephrocystin 3-like N-terminal domain-containing protein</fullName>
    </recommendedName>
</protein>
<dbReference type="AlphaFoldDB" id="A0A9P8M1P7"/>
<dbReference type="InterPro" id="IPR056884">
    <property type="entry name" value="NPHP3-like_N"/>
</dbReference>
<proteinExistence type="predicted"/>
<evidence type="ECO:0000256" key="1">
    <source>
        <dbReference type="ARBA" id="ARBA00022737"/>
    </source>
</evidence>
<evidence type="ECO:0000313" key="4">
    <source>
        <dbReference type="Proteomes" id="UP000764110"/>
    </source>
</evidence>
<reference evidence="3 4" key="1">
    <citation type="submission" date="2020-07" db="EMBL/GenBank/DDBJ databases">
        <title>Metarhizium humberi genome.</title>
        <authorList>
            <person name="Lysoe E."/>
        </authorList>
    </citation>
    <scope>NUCLEOTIDE SEQUENCE [LARGE SCALE GENOMIC DNA]</scope>
    <source>
        <strain evidence="3 4">ESALQ1638</strain>
    </source>
</reference>
<dbReference type="PANTHER" id="PTHR10039">
    <property type="entry name" value="AMELOGENIN"/>
    <property type="match status" value="1"/>
</dbReference>
<dbReference type="EMBL" id="JACEFI010000028">
    <property type="protein sequence ID" value="KAH0592616.1"/>
    <property type="molecule type" value="Genomic_DNA"/>
</dbReference>
<feature type="domain" description="Nephrocystin 3-like N-terminal" evidence="2">
    <location>
        <begin position="167"/>
        <end position="258"/>
    </location>
</feature>
<dbReference type="PANTHER" id="PTHR10039:SF5">
    <property type="entry name" value="NACHT DOMAIN-CONTAINING PROTEIN"/>
    <property type="match status" value="1"/>
</dbReference>
<name>A0A9P8M1P7_9HYPO</name>
<dbReference type="Pfam" id="PF24883">
    <property type="entry name" value="NPHP3_N"/>
    <property type="match status" value="1"/>
</dbReference>
<gene>
    <name evidence="3" type="ORF">MHUMG1_09606</name>
</gene>
<dbReference type="Gene3D" id="3.40.50.300">
    <property type="entry name" value="P-loop containing nucleotide triphosphate hydrolases"/>
    <property type="match status" value="1"/>
</dbReference>
<evidence type="ECO:0000313" key="3">
    <source>
        <dbReference type="EMBL" id="KAH0592616.1"/>
    </source>
</evidence>
<dbReference type="InterPro" id="IPR027417">
    <property type="entry name" value="P-loop_NTPase"/>
</dbReference>
<dbReference type="Proteomes" id="UP000764110">
    <property type="component" value="Unassembled WGS sequence"/>
</dbReference>
<organism evidence="3 4">
    <name type="scientific">Metarhizium humberi</name>
    <dbReference type="NCBI Taxonomy" id="2596975"/>
    <lineage>
        <taxon>Eukaryota</taxon>
        <taxon>Fungi</taxon>
        <taxon>Dikarya</taxon>
        <taxon>Ascomycota</taxon>
        <taxon>Pezizomycotina</taxon>
        <taxon>Sordariomycetes</taxon>
        <taxon>Hypocreomycetidae</taxon>
        <taxon>Hypocreales</taxon>
        <taxon>Clavicipitaceae</taxon>
        <taxon>Metarhizium</taxon>
    </lineage>
</organism>
<keyword evidence="4" id="KW-1185">Reference proteome</keyword>
<keyword evidence="1" id="KW-0677">Repeat</keyword>
<sequence>MLPTPSMDYLTALGVAGNQEDGDGNHGRIEDTRGAAGPVQMEELPYQVTNLSATIARLEATNKLLQVQRRQDLQRLKEDLVAAVSHCYNKELDSACHNKSAPVTSGDLQQLQLAAKHLSEAGQTTFKNQQVLEALYFRTLPSRSHQIASAHAETFKWAYSNDPKRRVKFREWLETRKDVFWIHGKPGSGKSTLMKYLYCNDETKTILQSHWERQKRLVLAKFFFWNAREPLQKSQAGTLRSLLFYILRQYPELIPAARSAMPSWPWTVFDDEFGGDGFWTLKLEDPTRGDI</sequence>
<comment type="caution">
    <text evidence="3">The sequence shown here is derived from an EMBL/GenBank/DDBJ whole genome shotgun (WGS) entry which is preliminary data.</text>
</comment>
<accession>A0A9P8M1P7</accession>
<evidence type="ECO:0000259" key="2">
    <source>
        <dbReference type="Pfam" id="PF24883"/>
    </source>
</evidence>